<dbReference type="RefSeq" id="WP_317016330.1">
    <property type="nucleotide sequence ID" value="NZ_CP136511.1"/>
</dbReference>
<name>A0ABZ0EB62_9BURK</name>
<sequence>MRTVSLGSQGMAVSAQGLGCMGMSTTYGPSDEQEGLATLMRALDLGVTFFDTAEVYGPFMNEELLGKAFIGKRDKVILSTKAGFRFTEHGKLAMEGEKPLVTGDPSHIRKSVEGSLRRLRTDVIDLVYLHRIDPATPIEGTIGALADLVHEGKIRYLGLSEASAKTIRKAHAVHPLTAVQMEYSLFERGVEHNDVLATVRELGIGFVSYSPLGRGFLTGALKNLDNLHPTDFRRFDPRFLGENLQSNLLLVDRITEIAEAKGVMPSQLALAWVTSTGTVPIPGTRRIRYLEENVAAVAITLTQDEMKALDAAAPFGAAAGERYSSGMMATLGH</sequence>
<organism evidence="3 4">
    <name type="scientific">Paraburkholderia kirstenboschensis</name>
    <dbReference type="NCBI Taxonomy" id="1245436"/>
    <lineage>
        <taxon>Bacteria</taxon>
        <taxon>Pseudomonadati</taxon>
        <taxon>Pseudomonadota</taxon>
        <taxon>Betaproteobacteria</taxon>
        <taxon>Burkholderiales</taxon>
        <taxon>Burkholderiaceae</taxon>
        <taxon>Paraburkholderia</taxon>
    </lineage>
</organism>
<dbReference type="PANTHER" id="PTHR43625">
    <property type="entry name" value="AFLATOXIN B1 ALDEHYDE REDUCTASE"/>
    <property type="match status" value="1"/>
</dbReference>
<dbReference type="Pfam" id="PF00248">
    <property type="entry name" value="Aldo_ket_red"/>
    <property type="match status" value="1"/>
</dbReference>
<evidence type="ECO:0000313" key="4">
    <source>
        <dbReference type="Proteomes" id="UP001302652"/>
    </source>
</evidence>
<dbReference type="PANTHER" id="PTHR43625:SF40">
    <property type="entry name" value="ALDO-KETO REDUCTASE YAKC [NADP(+)]"/>
    <property type="match status" value="1"/>
</dbReference>
<dbReference type="InterPro" id="IPR023210">
    <property type="entry name" value="NADP_OxRdtase_dom"/>
</dbReference>
<reference evidence="3 4" key="1">
    <citation type="submission" date="2023-10" db="EMBL/GenBank/DDBJ databases">
        <title>Surface-active antibiotics is a multifunctional adaptation for post-fire microbes.</title>
        <authorList>
            <person name="Liu M.D."/>
            <person name="Du Y."/>
            <person name="Koupaei S.K."/>
            <person name="Kim N.R."/>
            <person name="Zhang W."/>
            <person name="Traxler M.F."/>
        </authorList>
    </citation>
    <scope>NUCLEOTIDE SEQUENCE [LARGE SCALE GENOMIC DNA]</scope>
    <source>
        <strain evidence="3 4">F3</strain>
    </source>
</reference>
<gene>
    <name evidence="3" type="ORF">RW095_02920</name>
</gene>
<dbReference type="InterPro" id="IPR050791">
    <property type="entry name" value="Aldo-Keto_reductase"/>
</dbReference>
<proteinExistence type="predicted"/>
<dbReference type="InterPro" id="IPR036812">
    <property type="entry name" value="NAD(P)_OxRdtase_dom_sf"/>
</dbReference>
<protein>
    <submittedName>
        <fullName evidence="3">Aldo/keto reductase</fullName>
        <ecNumber evidence="3">1.1.1.-</ecNumber>
    </submittedName>
</protein>
<evidence type="ECO:0000313" key="3">
    <source>
        <dbReference type="EMBL" id="WOD14442.1"/>
    </source>
</evidence>
<feature type="domain" description="NADP-dependent oxidoreductase" evidence="2">
    <location>
        <begin position="17"/>
        <end position="312"/>
    </location>
</feature>
<dbReference type="EMBL" id="CP136511">
    <property type="protein sequence ID" value="WOD14442.1"/>
    <property type="molecule type" value="Genomic_DNA"/>
</dbReference>
<dbReference type="SUPFAM" id="SSF51430">
    <property type="entry name" value="NAD(P)-linked oxidoreductase"/>
    <property type="match status" value="1"/>
</dbReference>
<dbReference type="Gene3D" id="3.20.20.100">
    <property type="entry name" value="NADP-dependent oxidoreductase domain"/>
    <property type="match status" value="1"/>
</dbReference>
<keyword evidence="1 3" id="KW-0560">Oxidoreductase</keyword>
<evidence type="ECO:0000256" key="1">
    <source>
        <dbReference type="ARBA" id="ARBA00023002"/>
    </source>
</evidence>
<keyword evidence="4" id="KW-1185">Reference proteome</keyword>
<dbReference type="EC" id="1.1.1.-" evidence="3"/>
<dbReference type="GO" id="GO:0016491">
    <property type="term" value="F:oxidoreductase activity"/>
    <property type="evidence" value="ECO:0007669"/>
    <property type="project" value="UniProtKB-KW"/>
</dbReference>
<accession>A0ABZ0EB62</accession>
<dbReference type="CDD" id="cd19076">
    <property type="entry name" value="AKR_AKR13A_13D"/>
    <property type="match status" value="1"/>
</dbReference>
<evidence type="ECO:0000259" key="2">
    <source>
        <dbReference type="Pfam" id="PF00248"/>
    </source>
</evidence>
<dbReference type="Proteomes" id="UP001302652">
    <property type="component" value="Chromosome 3"/>
</dbReference>